<name>C1EGH2_MICCC</name>
<sequence length="119" mass="13439">MDVDVATFEARAEEAERRIAALELKISEGATVPAAPAGDAAAGDEFKKKFYDQLVALRVELGKSRVERAAMIRQAEEDKAKIEMLEEENTKMSYRIKHLVRAVREEMAKKYPEAKNVDR</sequence>
<dbReference type="AlphaFoldDB" id="C1EGH2"/>
<accession>C1EGH2</accession>
<dbReference type="EMBL" id="CP001332">
    <property type="protein sequence ID" value="ACO67324.1"/>
    <property type="molecule type" value="Genomic_DNA"/>
</dbReference>
<evidence type="ECO:0000313" key="1">
    <source>
        <dbReference type="EMBL" id="ACO67324.1"/>
    </source>
</evidence>
<gene>
    <name evidence="1" type="ORF">MICPUN_63870</name>
</gene>
<proteinExistence type="predicted"/>
<organism evidence="1 2">
    <name type="scientific">Micromonas commoda (strain RCC299 / NOUM17 / CCMP2709)</name>
    <name type="common">Picoplanktonic green alga</name>
    <dbReference type="NCBI Taxonomy" id="296587"/>
    <lineage>
        <taxon>Eukaryota</taxon>
        <taxon>Viridiplantae</taxon>
        <taxon>Chlorophyta</taxon>
        <taxon>Mamiellophyceae</taxon>
        <taxon>Mamiellales</taxon>
        <taxon>Mamiellaceae</taxon>
        <taxon>Micromonas</taxon>
    </lineage>
</organism>
<dbReference type="Proteomes" id="UP000002009">
    <property type="component" value="Chromosome 14"/>
</dbReference>
<keyword evidence="2" id="KW-1185">Reference proteome</keyword>
<protein>
    <submittedName>
        <fullName evidence="1">Uncharacterized protein</fullName>
    </submittedName>
</protein>
<reference evidence="1 2" key="1">
    <citation type="journal article" date="2009" name="Science">
        <title>Green evolution and dynamic adaptations revealed by genomes of the marine picoeukaryotes Micromonas.</title>
        <authorList>
            <person name="Worden A.Z."/>
            <person name="Lee J.H."/>
            <person name="Mock T."/>
            <person name="Rouze P."/>
            <person name="Simmons M.P."/>
            <person name="Aerts A.L."/>
            <person name="Allen A.E."/>
            <person name="Cuvelier M.L."/>
            <person name="Derelle E."/>
            <person name="Everett M.V."/>
            <person name="Foulon E."/>
            <person name="Grimwood J."/>
            <person name="Gundlach H."/>
            <person name="Henrissat B."/>
            <person name="Napoli C."/>
            <person name="McDonald S.M."/>
            <person name="Parker M.S."/>
            <person name="Rombauts S."/>
            <person name="Salamov A."/>
            <person name="Von Dassow P."/>
            <person name="Badger J.H."/>
            <person name="Coutinho P.M."/>
            <person name="Demir E."/>
            <person name="Dubchak I."/>
            <person name="Gentemann C."/>
            <person name="Eikrem W."/>
            <person name="Gready J.E."/>
            <person name="John U."/>
            <person name="Lanier W."/>
            <person name="Lindquist E.A."/>
            <person name="Lucas S."/>
            <person name="Mayer K.F."/>
            <person name="Moreau H."/>
            <person name="Not F."/>
            <person name="Otillar R."/>
            <person name="Panaud O."/>
            <person name="Pangilinan J."/>
            <person name="Paulsen I."/>
            <person name="Piegu B."/>
            <person name="Poliakov A."/>
            <person name="Robbens S."/>
            <person name="Schmutz J."/>
            <person name="Toulza E."/>
            <person name="Wyss T."/>
            <person name="Zelensky A."/>
            <person name="Zhou K."/>
            <person name="Armbrust E.V."/>
            <person name="Bhattacharya D."/>
            <person name="Goodenough U.W."/>
            <person name="Van de Peer Y."/>
            <person name="Grigoriev I.V."/>
        </authorList>
    </citation>
    <scope>NUCLEOTIDE SEQUENCE [LARGE SCALE GENOMIC DNA]</scope>
    <source>
        <strain evidence="2">RCC299 / NOUM17</strain>
    </source>
</reference>
<dbReference type="RefSeq" id="XP_002506066.1">
    <property type="nucleotide sequence ID" value="XM_002506020.1"/>
</dbReference>
<evidence type="ECO:0000313" key="2">
    <source>
        <dbReference type="Proteomes" id="UP000002009"/>
    </source>
</evidence>
<dbReference type="InParanoid" id="C1EGH2"/>
<dbReference type="OMA" id="NMPELEP"/>
<dbReference type="KEGG" id="mis:MICPUN_63870"/>
<dbReference type="GeneID" id="8248995"/>